<sequence>MEPTKRNRLFVITGASCIGKSTANEILFKNEEDYIVMESDLLWSDVYNTPENNYRAYRELWMRVCSNISQIGMPVVLCGCAVPEQFEACNARKYFSEIIYIAVVAEKNELIKRMKYGRNVTDENWIKSSEQFNEWLKNNAAKTTPNIILVDNTHMSPEETAKRIDEIIRLNMV</sequence>
<dbReference type="SUPFAM" id="SSF52540">
    <property type="entry name" value="P-loop containing nucleoside triphosphate hydrolases"/>
    <property type="match status" value="1"/>
</dbReference>
<accession>A0ABQ5N5W0</accession>
<comment type="caution">
    <text evidence="1">The sequence shown here is derived from an EMBL/GenBank/DDBJ whole genome shotgun (WGS) entry which is preliminary data.</text>
</comment>
<dbReference type="Proteomes" id="UP001208567">
    <property type="component" value="Unassembled WGS sequence"/>
</dbReference>
<dbReference type="GO" id="GO:0016301">
    <property type="term" value="F:kinase activity"/>
    <property type="evidence" value="ECO:0007669"/>
    <property type="project" value="UniProtKB-KW"/>
</dbReference>
<evidence type="ECO:0000313" key="2">
    <source>
        <dbReference type="Proteomes" id="UP001208567"/>
    </source>
</evidence>
<dbReference type="InterPro" id="IPR027417">
    <property type="entry name" value="P-loop_NTPase"/>
</dbReference>
<name>A0ABQ5N5W0_9CLOT</name>
<organism evidence="1 2">
    <name type="scientific">Clostridium omnivorum</name>
    <dbReference type="NCBI Taxonomy" id="1604902"/>
    <lineage>
        <taxon>Bacteria</taxon>
        <taxon>Bacillati</taxon>
        <taxon>Bacillota</taxon>
        <taxon>Clostridia</taxon>
        <taxon>Eubacteriales</taxon>
        <taxon>Clostridiaceae</taxon>
        <taxon>Clostridium</taxon>
    </lineage>
</organism>
<dbReference type="Gene3D" id="3.40.50.300">
    <property type="entry name" value="P-loop containing nucleotide triphosphate hydrolases"/>
    <property type="match status" value="1"/>
</dbReference>
<reference evidence="1 2" key="1">
    <citation type="journal article" date="2024" name="Int. J. Syst. Evol. Microbiol.">
        <title>Clostridium omnivorum sp. nov., isolated from anoxic soil under the treatment of reductive soil disinfestation.</title>
        <authorList>
            <person name="Ueki A."/>
            <person name="Tonouchi A."/>
            <person name="Kaku N."/>
            <person name="Honma S."/>
            <person name="Ueki K."/>
        </authorList>
    </citation>
    <scope>NUCLEOTIDE SEQUENCE [LARGE SCALE GENOMIC DNA]</scope>
    <source>
        <strain evidence="1 2">E14</strain>
    </source>
</reference>
<dbReference type="RefSeq" id="WP_264849894.1">
    <property type="nucleotide sequence ID" value="NZ_BRXR01000001.1"/>
</dbReference>
<protein>
    <submittedName>
        <fullName evidence="1">Nucleoside kinase</fullName>
    </submittedName>
</protein>
<evidence type="ECO:0000313" key="1">
    <source>
        <dbReference type="EMBL" id="GLC30623.1"/>
    </source>
</evidence>
<keyword evidence="1" id="KW-0808">Transferase</keyword>
<dbReference type="EMBL" id="BRXR01000001">
    <property type="protein sequence ID" value="GLC30623.1"/>
    <property type="molecule type" value="Genomic_DNA"/>
</dbReference>
<keyword evidence="1" id="KW-0418">Kinase</keyword>
<gene>
    <name evidence="1" type="ORF">bsdE14_20330</name>
</gene>
<proteinExistence type="predicted"/>
<keyword evidence="2" id="KW-1185">Reference proteome</keyword>